<dbReference type="EMBL" id="QGNW01002193">
    <property type="protein sequence ID" value="RVW23509.1"/>
    <property type="molecule type" value="Genomic_DNA"/>
</dbReference>
<dbReference type="InterPro" id="IPR032259">
    <property type="entry name" value="HIBYL-CoA-H"/>
</dbReference>
<dbReference type="PANTHER" id="PTHR43176">
    <property type="entry name" value="3-HYDROXYISOBUTYRYL-COA HYDROLASE-RELATED"/>
    <property type="match status" value="1"/>
</dbReference>
<reference evidence="4 5" key="1">
    <citation type="journal article" date="2018" name="PLoS Genet.">
        <title>Population sequencing reveals clonal diversity and ancestral inbreeding in the grapevine cultivar Chardonnay.</title>
        <authorList>
            <person name="Roach M.J."/>
            <person name="Johnson D.L."/>
            <person name="Bohlmann J."/>
            <person name="van Vuuren H.J."/>
            <person name="Jones S.J."/>
            <person name="Pretorius I.S."/>
            <person name="Schmidt S.A."/>
            <person name="Borneman A.R."/>
        </authorList>
    </citation>
    <scope>NUCLEOTIDE SEQUENCE [LARGE SCALE GENOMIC DNA]</scope>
    <source>
        <strain evidence="5">cv. Chardonnay</strain>
        <tissue evidence="4">Leaf</tissue>
    </source>
</reference>
<organism evidence="4 5">
    <name type="scientific">Vitis vinifera</name>
    <name type="common">Grape</name>
    <dbReference type="NCBI Taxonomy" id="29760"/>
    <lineage>
        <taxon>Eukaryota</taxon>
        <taxon>Viridiplantae</taxon>
        <taxon>Streptophyta</taxon>
        <taxon>Embryophyta</taxon>
        <taxon>Tracheophyta</taxon>
        <taxon>Spermatophyta</taxon>
        <taxon>Magnoliopsida</taxon>
        <taxon>eudicotyledons</taxon>
        <taxon>Gunneridae</taxon>
        <taxon>Pentapetalae</taxon>
        <taxon>rosids</taxon>
        <taxon>Vitales</taxon>
        <taxon>Vitaceae</taxon>
        <taxon>Viteae</taxon>
        <taxon>Vitis</taxon>
    </lineage>
</organism>
<dbReference type="Pfam" id="PF16113">
    <property type="entry name" value="ECH_2"/>
    <property type="match status" value="1"/>
</dbReference>
<evidence type="ECO:0000256" key="2">
    <source>
        <dbReference type="RuleBase" id="RU369070"/>
    </source>
</evidence>
<sequence length="203" mass="23022">MELFLKFFSTTFWCCAGKVEECKKFFETLYKFVYLLGTYVKPNVSIQSLRNFASSLPRFGALTFLDGDAVIPPGITGQVVELMQLDSSIVMGIRIVWFIVVETAGKDRKDKKREGWKTKKKESLIIMKLTFAQVAIVDGITMGGGAGISIPAMFRVVTDKTVCQCCSTVINAMIFNRYCCFVECSIFFSLLHHVKYPNWIIYH</sequence>
<evidence type="ECO:0000259" key="3">
    <source>
        <dbReference type="Pfam" id="PF16113"/>
    </source>
</evidence>
<dbReference type="InterPro" id="IPR045004">
    <property type="entry name" value="ECH_dom"/>
</dbReference>
<evidence type="ECO:0000256" key="1">
    <source>
        <dbReference type="ARBA" id="ARBA00022801"/>
    </source>
</evidence>
<comment type="similarity">
    <text evidence="2">Belongs to the enoyl-CoA hydratase/isomerase family.</text>
</comment>
<dbReference type="Proteomes" id="UP000288805">
    <property type="component" value="Unassembled WGS sequence"/>
</dbReference>
<dbReference type="Gene3D" id="3.90.226.10">
    <property type="entry name" value="2-enoyl-CoA Hydratase, Chain A, domain 1"/>
    <property type="match status" value="1"/>
</dbReference>
<gene>
    <name evidence="4" type="ORF">CK203_090754</name>
</gene>
<feature type="domain" description="Enoyl-CoA hydratase/isomerase" evidence="3">
    <location>
        <begin position="106"/>
        <end position="165"/>
    </location>
</feature>
<proteinExistence type="inferred from homology"/>
<comment type="caution">
    <text evidence="4">The sequence shown here is derived from an EMBL/GenBank/DDBJ whole genome shotgun (WGS) entry which is preliminary data.</text>
</comment>
<evidence type="ECO:0000313" key="5">
    <source>
        <dbReference type="Proteomes" id="UP000288805"/>
    </source>
</evidence>
<dbReference type="AlphaFoldDB" id="A0A438CK01"/>
<dbReference type="GO" id="GO:0003860">
    <property type="term" value="F:3-hydroxyisobutyryl-CoA hydrolase activity"/>
    <property type="evidence" value="ECO:0007669"/>
    <property type="project" value="UniProtKB-UniRule"/>
</dbReference>
<dbReference type="EC" id="3.1.2.4" evidence="2"/>
<evidence type="ECO:0000313" key="4">
    <source>
        <dbReference type="EMBL" id="RVW23509.1"/>
    </source>
</evidence>
<dbReference type="GO" id="GO:0006574">
    <property type="term" value="P:L-valine catabolic process"/>
    <property type="evidence" value="ECO:0007669"/>
    <property type="project" value="UniProtKB-UniRule"/>
</dbReference>
<dbReference type="PANTHER" id="PTHR43176:SF14">
    <property type="entry name" value="SMALL RIBOSOMAL SUBUNIT PROTEIN MS47"/>
    <property type="match status" value="1"/>
</dbReference>
<name>A0A438CK01_VITVI</name>
<protein>
    <recommendedName>
        <fullName evidence="2">3-hydroxyisobutyryl-CoA hydrolase</fullName>
        <shortName evidence="2">HIB-CoA hydrolase</shortName>
        <shortName evidence="2">HIBYL-CoA-H</shortName>
        <ecNumber evidence="2">3.1.2.4</ecNumber>
    </recommendedName>
    <alternativeName>
        <fullName evidence="2">3-hydroxyisobutyryl-coenzyme A hydrolase</fullName>
    </alternativeName>
</protein>
<accession>A0A438CK01</accession>
<comment type="pathway">
    <text evidence="2">Amino-acid degradation; L-valine degradation.</text>
</comment>
<comment type="function">
    <text evidence="2">Hydrolyzes 3-hydroxyisobutyryl-CoA (HIBYL-CoA), a saline catabolite. Has high activity toward isobutyryl-CoA. Could be an isobutyryl-CoA dehydrogenase that functions in valine catabolism.</text>
</comment>
<keyword evidence="1 2" id="KW-0378">Hydrolase</keyword>
<comment type="catalytic activity">
    <reaction evidence="2">
        <text>3-hydroxy-2-methylpropanoyl-CoA + H2O = 3-hydroxy-2-methylpropanoate + CoA + H(+)</text>
        <dbReference type="Rhea" id="RHEA:20888"/>
        <dbReference type="ChEBI" id="CHEBI:11805"/>
        <dbReference type="ChEBI" id="CHEBI:15377"/>
        <dbReference type="ChEBI" id="CHEBI:15378"/>
        <dbReference type="ChEBI" id="CHEBI:57287"/>
        <dbReference type="ChEBI" id="CHEBI:57340"/>
        <dbReference type="EC" id="3.1.2.4"/>
    </reaction>
</comment>